<feature type="region of interest" description="Disordered" evidence="1">
    <location>
        <begin position="1093"/>
        <end position="1113"/>
    </location>
</feature>
<feature type="compositionally biased region" description="Low complexity" evidence="1">
    <location>
        <begin position="13"/>
        <end position="28"/>
    </location>
</feature>
<keyword evidence="3" id="KW-1185">Reference proteome</keyword>
<feature type="compositionally biased region" description="Basic residues" evidence="1">
    <location>
        <begin position="1"/>
        <end position="11"/>
    </location>
</feature>
<name>A0A4Z2D7L6_SCHJA</name>
<reference evidence="2 3" key="1">
    <citation type="submission" date="2019-03" db="EMBL/GenBank/DDBJ databases">
        <title>An improved genome assembly of the fluke Schistosoma japonicum.</title>
        <authorList>
            <person name="Hu W."/>
            <person name="Luo F."/>
            <person name="Yin M."/>
            <person name="Mo X."/>
            <person name="Sun C."/>
            <person name="Wu Q."/>
            <person name="Zhu B."/>
            <person name="Xiang M."/>
            <person name="Wang J."/>
            <person name="Wang Y."/>
            <person name="Zhang T."/>
            <person name="Xu B."/>
            <person name="Zheng H."/>
            <person name="Feng Z."/>
        </authorList>
    </citation>
    <scope>NUCLEOTIDE SEQUENCE [LARGE SCALE GENOMIC DNA]</scope>
    <source>
        <strain evidence="2">HuSjv2</strain>
        <tissue evidence="2">Worms</tissue>
    </source>
</reference>
<sequence>MKKKSERKHQNKLSNSATLTPSSTPSSSDYIKSINVELSEKRVNQRKERSRLAAQIRRNREGQSLILIQNALPISSHVLGLGLFHLNPKSTNDNDVTPGTVGRSQKKIVNSASSIQSTMTVTTAVNAEISPRVSSAPTAINLEKTRVLRIAGHTLFLLNKLSSYLRLQAQICLSLNSLSLFSMLIDFKEMRIAYVTPALAEATGWPWIKLLGAPLHKLMKLTNNSQNSKEIAKNLSPRSNRTLATSYSSISTEIKSQSACFSYPANFTAVNNNNETFNIISDNEFTLPEFITLLKLNSNEQYLWNTSKNNKPNETTLSSSFKCDNTKVTNTMLIDPVDINKSENTCNVPEIHQIINSDSNSNYSIDATHKSIPIFSSSSLLSSKPISTRILSSNATTSTLNSTDENKNGFNCCNTNHHDRTTTKSSHQKVGINSAKTDTELVCYCWSSSIINTFTDCSTGVSQTLKSLGECDVNNDSIDYIDSVNDTDKCSINNELLNTLMTNSFSPDSLTFDSSWPYSSSPSEINSVCNSSDVLTDINSNVSTGLYLCLLQPIYNKISEFDDLKHHVASINNNTERNLSNITIEINNHDKVNGVKNANLLNPPFQSLKDPRKSDVNDKQDSLISFMLHRNVGVRQSDDLSIEVFTANTTEFDLSATVKTPSLEKNTGCMNSKSYCHTYLNYALTIKMVKGNYKDCFNVDDENGVVDIHYLEFIHPEDLQDVITIFNETIHTNSLAWTNPYRVSSHNQLSNSETEISFRWIRSLISYNKMKNIFVCFHQFLGIRESCVYAVGSNQKVLHTTFENLLMQPQLNVSFDRNDSNTYQSGVKTMTCNSRNQYSLNRRYPKQSKSKQLYASNSSIRPLRLKTLTSNKNTPSSVIVRNNTIKPIEFFPFQPLRYTKQRSIQGLNQIIPINNQTKPIKLLSFNNNRIKVPCSSYLNSSLYGTTNDDNSKRISSALNISAIRSSVYTPNVPPVPYFVKSALPVVSYASSLPKKLVLMSPTSSLASSKTPMLVNKIVSPSKNKTLNDEKQNKYFEYQTLHQNNISTYSCNSNIYSFYTQISDLSSRKTAPGRNKSWKPTVKTVCKDYWKSGDSWSSVTDNSSPNSGYSNGSSTSICLSPNDQNFADVEMSVQMEATVSELLESMPLTNKLSFDNDGVIQKDFNSCLYDQDAFEYGDSDLMLLDSDFESEDFTGLQPDLIPDLQFLSSPV</sequence>
<proteinExistence type="predicted"/>
<evidence type="ECO:0000313" key="2">
    <source>
        <dbReference type="EMBL" id="TNN12436.1"/>
    </source>
</evidence>
<feature type="region of interest" description="Disordered" evidence="1">
    <location>
        <begin position="1"/>
        <end position="30"/>
    </location>
</feature>
<protein>
    <submittedName>
        <fullName evidence="2">Asparagine-rich antigen</fullName>
    </submittedName>
</protein>
<gene>
    <name evidence="2" type="ORF">EWB00_003719</name>
</gene>
<dbReference type="AlphaFoldDB" id="A0A4Z2D7L6"/>
<dbReference type="OrthoDB" id="6288634at2759"/>
<accession>A0A4Z2D7L6</accession>
<evidence type="ECO:0000313" key="3">
    <source>
        <dbReference type="Proteomes" id="UP000311919"/>
    </source>
</evidence>
<feature type="compositionally biased region" description="Low complexity" evidence="1">
    <location>
        <begin position="1101"/>
        <end position="1113"/>
    </location>
</feature>
<evidence type="ECO:0000256" key="1">
    <source>
        <dbReference type="SAM" id="MobiDB-lite"/>
    </source>
</evidence>
<dbReference type="Proteomes" id="UP000311919">
    <property type="component" value="Unassembled WGS sequence"/>
</dbReference>
<organism evidence="2 3">
    <name type="scientific">Schistosoma japonicum</name>
    <name type="common">Blood fluke</name>
    <dbReference type="NCBI Taxonomy" id="6182"/>
    <lineage>
        <taxon>Eukaryota</taxon>
        <taxon>Metazoa</taxon>
        <taxon>Spiralia</taxon>
        <taxon>Lophotrochozoa</taxon>
        <taxon>Platyhelminthes</taxon>
        <taxon>Trematoda</taxon>
        <taxon>Digenea</taxon>
        <taxon>Strigeidida</taxon>
        <taxon>Schistosomatoidea</taxon>
        <taxon>Schistosomatidae</taxon>
        <taxon>Schistosoma</taxon>
    </lineage>
</organism>
<comment type="caution">
    <text evidence="2">The sequence shown here is derived from an EMBL/GenBank/DDBJ whole genome shotgun (WGS) entry which is preliminary data.</text>
</comment>
<dbReference type="EMBL" id="SKCS01000225">
    <property type="protein sequence ID" value="TNN12436.1"/>
    <property type="molecule type" value="Genomic_DNA"/>
</dbReference>